<feature type="domain" description="ABC transporter substrate-binding protein PnrA-like" evidence="8">
    <location>
        <begin position="49"/>
        <end position="288"/>
    </location>
</feature>
<dbReference type="AlphaFoldDB" id="A0A3A9KF84"/>
<evidence type="ECO:0000313" key="10">
    <source>
        <dbReference type="Proteomes" id="UP000281498"/>
    </source>
</evidence>
<protein>
    <submittedName>
        <fullName evidence="9">BMP family ABC transporter substrate-binding protein</fullName>
    </submittedName>
</protein>
<keyword evidence="4" id="KW-0732">Signal</keyword>
<dbReference type="InterPro" id="IPR003760">
    <property type="entry name" value="PnrA-like"/>
</dbReference>
<feature type="transmembrane region" description="Helical" evidence="7">
    <location>
        <begin position="9"/>
        <end position="27"/>
    </location>
</feature>
<keyword evidence="7" id="KW-1133">Transmembrane helix</keyword>
<evidence type="ECO:0000256" key="3">
    <source>
        <dbReference type="ARBA" id="ARBA00022475"/>
    </source>
</evidence>
<dbReference type="GO" id="GO:0005886">
    <property type="term" value="C:plasma membrane"/>
    <property type="evidence" value="ECO:0007669"/>
    <property type="project" value="UniProtKB-SubCell"/>
</dbReference>
<dbReference type="InterPro" id="IPR028082">
    <property type="entry name" value="Peripla_BP_I"/>
</dbReference>
<dbReference type="Gene3D" id="3.40.50.2300">
    <property type="match status" value="2"/>
</dbReference>
<dbReference type="PANTHER" id="PTHR34296:SF2">
    <property type="entry name" value="ABC TRANSPORTER GUANOSINE-BINDING PROTEIN NUPN"/>
    <property type="match status" value="1"/>
</dbReference>
<gene>
    <name evidence="9" type="ORF">CR203_07320</name>
</gene>
<keyword evidence="7" id="KW-0812">Transmembrane</keyword>
<comment type="caution">
    <text evidence="9">The sequence shown here is derived from an EMBL/GenBank/DDBJ whole genome shotgun (WGS) entry which is preliminary data.</text>
</comment>
<keyword evidence="3" id="KW-1003">Cell membrane</keyword>
<dbReference type="InterPro" id="IPR050957">
    <property type="entry name" value="BMP_lipoprotein"/>
</dbReference>
<evidence type="ECO:0000256" key="5">
    <source>
        <dbReference type="ARBA" id="ARBA00023136"/>
    </source>
</evidence>
<accession>A0A3A9KF84</accession>
<keyword evidence="5 7" id="KW-0472">Membrane</keyword>
<dbReference type="OrthoDB" id="2556857at2"/>
<keyword evidence="10" id="KW-1185">Reference proteome</keyword>
<dbReference type="PANTHER" id="PTHR34296">
    <property type="entry name" value="TRANSCRIPTIONAL ACTIVATOR PROTEIN MED"/>
    <property type="match status" value="1"/>
</dbReference>
<dbReference type="RefSeq" id="WP_110938623.1">
    <property type="nucleotide sequence ID" value="NZ_KZ614147.1"/>
</dbReference>
<keyword evidence="6" id="KW-0449">Lipoprotein</keyword>
<dbReference type="EMBL" id="PDOE01000002">
    <property type="protein sequence ID" value="RKL68283.1"/>
    <property type="molecule type" value="Genomic_DNA"/>
</dbReference>
<evidence type="ECO:0000256" key="2">
    <source>
        <dbReference type="ARBA" id="ARBA00008610"/>
    </source>
</evidence>
<evidence type="ECO:0000256" key="1">
    <source>
        <dbReference type="ARBA" id="ARBA00004193"/>
    </source>
</evidence>
<sequence length="335" mass="37916">MHPSKQPRRILSISVIVTFILVVIMVYQASKIFLMDGAEAQSKANGEQTKVSILTSDKIVDQSWGSLAYTGQMKIEENFPVDTRLYSELKNPKDKENAVKLALDEGSQLIIGHGREFSDVFNRFAENEPESTFVTIHGSSKHSNQAVYTFDQGEIEYFAALAAGMKTKTNKIGVIDSIDEHYNPQFEKGISYYKPEAELYYYEAGSRDDGNEAVEVMDQLLEKDVDVIYSKGNAFNQNVIEHAKKHGVFVIGYVEDQSYMAKDLVLTSVINDVPQVYMVIMRDYFSVEGIQPGVNILDEGDEIFKLAPFGPMFSEQELNYIDMQKTKFYSGEIRF</sequence>
<organism evidence="9 10">
    <name type="scientific">Salipaludibacillus neizhouensis</name>
    <dbReference type="NCBI Taxonomy" id="885475"/>
    <lineage>
        <taxon>Bacteria</taxon>
        <taxon>Bacillati</taxon>
        <taxon>Bacillota</taxon>
        <taxon>Bacilli</taxon>
        <taxon>Bacillales</taxon>
        <taxon>Bacillaceae</taxon>
    </lineage>
</organism>
<comment type="subcellular location">
    <subcellularLocation>
        <location evidence="1">Cell membrane</location>
        <topology evidence="1">Lipid-anchor</topology>
    </subcellularLocation>
</comment>
<name>A0A3A9KF84_9BACI</name>
<comment type="similarity">
    <text evidence="2">Belongs to the BMP lipoprotein family.</text>
</comment>
<evidence type="ECO:0000259" key="8">
    <source>
        <dbReference type="Pfam" id="PF02608"/>
    </source>
</evidence>
<dbReference type="SUPFAM" id="SSF53822">
    <property type="entry name" value="Periplasmic binding protein-like I"/>
    <property type="match status" value="1"/>
</dbReference>
<evidence type="ECO:0000256" key="7">
    <source>
        <dbReference type="SAM" id="Phobius"/>
    </source>
</evidence>
<evidence type="ECO:0000256" key="6">
    <source>
        <dbReference type="ARBA" id="ARBA00023288"/>
    </source>
</evidence>
<dbReference type="Pfam" id="PF02608">
    <property type="entry name" value="Bmp"/>
    <property type="match status" value="1"/>
</dbReference>
<evidence type="ECO:0000313" key="9">
    <source>
        <dbReference type="EMBL" id="RKL68283.1"/>
    </source>
</evidence>
<proteinExistence type="inferred from homology"/>
<reference evidence="9 10" key="1">
    <citation type="submission" date="2017-10" db="EMBL/GenBank/DDBJ databases">
        <title>Bacillus sp. nov., a halophilic bacterium isolated from a Keqin Lake.</title>
        <authorList>
            <person name="Wang H."/>
        </authorList>
    </citation>
    <scope>NUCLEOTIDE SEQUENCE [LARGE SCALE GENOMIC DNA]</scope>
    <source>
        <strain evidence="9 10">KCTC 13187</strain>
    </source>
</reference>
<evidence type="ECO:0000256" key="4">
    <source>
        <dbReference type="ARBA" id="ARBA00022729"/>
    </source>
</evidence>
<dbReference type="Proteomes" id="UP000281498">
    <property type="component" value="Unassembled WGS sequence"/>
</dbReference>